<keyword evidence="3 6" id="KW-0812">Transmembrane</keyword>
<evidence type="ECO:0000256" key="5">
    <source>
        <dbReference type="ARBA" id="ARBA00023136"/>
    </source>
</evidence>
<evidence type="ECO:0000256" key="3">
    <source>
        <dbReference type="ARBA" id="ARBA00022692"/>
    </source>
</evidence>
<organism evidence="7">
    <name type="scientific">marine metagenome</name>
    <dbReference type="NCBI Taxonomy" id="408172"/>
    <lineage>
        <taxon>unclassified sequences</taxon>
        <taxon>metagenomes</taxon>
        <taxon>ecological metagenomes</taxon>
    </lineage>
</organism>
<protein>
    <recommendedName>
        <fullName evidence="8">LPS export ABC transporter permease LptG</fullName>
    </recommendedName>
</protein>
<gene>
    <name evidence="7" type="ORF">METZ01_LOCUS3241</name>
</gene>
<dbReference type="AlphaFoldDB" id="A0A381N7C5"/>
<evidence type="ECO:0000256" key="1">
    <source>
        <dbReference type="ARBA" id="ARBA00004651"/>
    </source>
</evidence>
<feature type="transmembrane region" description="Helical" evidence="6">
    <location>
        <begin position="248"/>
        <end position="266"/>
    </location>
</feature>
<proteinExistence type="predicted"/>
<dbReference type="PANTHER" id="PTHR33529:SF2">
    <property type="entry name" value="LIPOPOLYSACCHARIDE EXPORT SYSTEM PERMEASE PROTEIN LPTG"/>
    <property type="match status" value="1"/>
</dbReference>
<feature type="transmembrane region" description="Helical" evidence="6">
    <location>
        <begin position="304"/>
        <end position="325"/>
    </location>
</feature>
<accession>A0A381N7C5</accession>
<keyword evidence="2" id="KW-1003">Cell membrane</keyword>
<evidence type="ECO:0000256" key="6">
    <source>
        <dbReference type="SAM" id="Phobius"/>
    </source>
</evidence>
<feature type="transmembrane region" description="Helical" evidence="6">
    <location>
        <begin position="278"/>
        <end position="298"/>
    </location>
</feature>
<dbReference type="GO" id="GO:0043190">
    <property type="term" value="C:ATP-binding cassette (ABC) transporter complex"/>
    <property type="evidence" value="ECO:0007669"/>
    <property type="project" value="TreeGrafter"/>
</dbReference>
<keyword evidence="4 6" id="KW-1133">Transmembrane helix</keyword>
<feature type="transmembrane region" description="Helical" evidence="6">
    <location>
        <begin position="86"/>
        <end position="106"/>
    </location>
</feature>
<keyword evidence="5 6" id="KW-0472">Membrane</keyword>
<evidence type="ECO:0000256" key="2">
    <source>
        <dbReference type="ARBA" id="ARBA00022475"/>
    </source>
</evidence>
<dbReference type="InterPro" id="IPR005495">
    <property type="entry name" value="LptG/LptF_permease"/>
</dbReference>
<evidence type="ECO:0000313" key="7">
    <source>
        <dbReference type="EMBL" id="SUZ50387.1"/>
    </source>
</evidence>
<evidence type="ECO:0000256" key="4">
    <source>
        <dbReference type="ARBA" id="ARBA00022989"/>
    </source>
</evidence>
<dbReference type="Pfam" id="PF03739">
    <property type="entry name" value="LptF_LptG"/>
    <property type="match status" value="1"/>
</dbReference>
<evidence type="ECO:0008006" key="8">
    <source>
        <dbReference type="Google" id="ProtNLM"/>
    </source>
</evidence>
<dbReference type="GO" id="GO:0015920">
    <property type="term" value="P:lipopolysaccharide transport"/>
    <property type="evidence" value="ECO:0007669"/>
    <property type="project" value="TreeGrafter"/>
</dbReference>
<name>A0A381N7C5_9ZZZZ</name>
<sequence>MLIVLVAIAGIDLIFLFLNELSDLSESYTLNAIFIYCLKSFPYRIFDLTSYICLIGLIIGMGSLIDKGELIGAQILGKSLTSIAIAAFRPVLLIMIIGLFSSQFFIPSLSQSAEETRSQLQERISYDQGYWNKNDENISFFLSTPERDHILDLTVYELDEDKKISKIIFAKEAFFKEGVWEATNGQIIGLSDNISSNASQVSLPKLSIDFNQMLSPKYLSLTNLYTQSKETFSKYRKNQLSLEFWRKVLQPLVTFSLVLLAMSFLFGPMREQKTGQRILIAIGVAFTVDLSQKLLGSISVVSEIPTIVSVLLPAILLICLSLMLLKRA</sequence>
<reference evidence="7" key="1">
    <citation type="submission" date="2018-05" db="EMBL/GenBank/DDBJ databases">
        <authorList>
            <person name="Lanie J.A."/>
            <person name="Ng W.-L."/>
            <person name="Kazmierczak K.M."/>
            <person name="Andrzejewski T.M."/>
            <person name="Davidsen T.M."/>
            <person name="Wayne K.J."/>
            <person name="Tettelin H."/>
            <person name="Glass J.I."/>
            <person name="Rusch D."/>
            <person name="Podicherti R."/>
            <person name="Tsui H.-C.T."/>
            <person name="Winkler M.E."/>
        </authorList>
    </citation>
    <scope>NUCLEOTIDE SEQUENCE</scope>
</reference>
<dbReference type="PANTHER" id="PTHR33529">
    <property type="entry name" value="SLR0882 PROTEIN-RELATED"/>
    <property type="match status" value="1"/>
</dbReference>
<comment type="subcellular location">
    <subcellularLocation>
        <location evidence="1">Cell membrane</location>
        <topology evidence="1">Multi-pass membrane protein</topology>
    </subcellularLocation>
</comment>
<feature type="transmembrane region" description="Helical" evidence="6">
    <location>
        <begin position="43"/>
        <end position="65"/>
    </location>
</feature>
<dbReference type="EMBL" id="UINC01000167">
    <property type="protein sequence ID" value="SUZ50387.1"/>
    <property type="molecule type" value="Genomic_DNA"/>
</dbReference>